<dbReference type="SMART" id="SM00363">
    <property type="entry name" value="S4"/>
    <property type="match status" value="1"/>
</dbReference>
<dbReference type="CDD" id="cd00805">
    <property type="entry name" value="TyrRS_core"/>
    <property type="match status" value="1"/>
</dbReference>
<proteinExistence type="inferred from homology"/>
<sequence length="395" mass="44633">MTDMNVVLAELKRGVEQIFSEQDFIDKLKENRPLRIKLGADPTAPDIHLGHTVILNKLRQFQNFGHEVIFLIGDFTATVGDPSGKNATRPPLSREDVLRNAETYKTQIFKILDPQKTRVVFNSEWLSELGTIGMIRLASRYTVARMLERDDFKKRFANNQSIAIHEFIYPLLQGQDSVHLQADVELGGTDQTFNLLMGRELQKMEGQKPQVAITLPLLVGLDGEKKMSKSLGNYIGVDEAPSEMFGKIMSISDKLMWDWYNLLSFRPLTEIAQFKQEVEKGRNPRDIKILLAKEIITRFHSQEAADLAEQDFINRFQKGAIPDQMPEFELVGEIAIANLLKEAGLVETTSEAIRMINQGGVKIDGKKINDSKLKIAASTAVYQVGKRKFARVTVK</sequence>
<dbReference type="InterPro" id="IPR024108">
    <property type="entry name" value="Tyr-tRNA-ligase_bac_2"/>
</dbReference>
<dbReference type="RefSeq" id="WP_380818527.1">
    <property type="nucleotide sequence ID" value="NZ_JBHTJN010000004.1"/>
</dbReference>
<dbReference type="PANTHER" id="PTHR11766">
    <property type="entry name" value="TYROSYL-TRNA SYNTHETASE"/>
    <property type="match status" value="1"/>
</dbReference>
<keyword evidence="2 9" id="KW-0436">Ligase</keyword>
<dbReference type="PROSITE" id="PS00178">
    <property type="entry name" value="AA_TRNA_LIGASE_I"/>
    <property type="match status" value="1"/>
</dbReference>
<evidence type="ECO:0000313" key="12">
    <source>
        <dbReference type="EMBL" id="MFD0965589.1"/>
    </source>
</evidence>
<dbReference type="GO" id="GO:0004831">
    <property type="term" value="F:tyrosine-tRNA ligase activity"/>
    <property type="evidence" value="ECO:0007669"/>
    <property type="project" value="UniProtKB-EC"/>
</dbReference>
<keyword evidence="1 9" id="KW-0963">Cytoplasm</keyword>
<dbReference type="InterPro" id="IPR014729">
    <property type="entry name" value="Rossmann-like_a/b/a_fold"/>
</dbReference>
<protein>
    <recommendedName>
        <fullName evidence="9">Tyrosine--tRNA ligase</fullName>
        <ecNumber evidence="9">6.1.1.1</ecNumber>
    </recommendedName>
    <alternativeName>
        <fullName evidence="9">Tyrosyl-tRNA synthetase</fullName>
        <shortName evidence="9">TyrRS</shortName>
    </alternativeName>
</protein>
<evidence type="ECO:0000256" key="2">
    <source>
        <dbReference type="ARBA" id="ARBA00022598"/>
    </source>
</evidence>
<dbReference type="InterPro" id="IPR002942">
    <property type="entry name" value="S4_RNA-bd"/>
</dbReference>
<dbReference type="PANTHER" id="PTHR11766:SF1">
    <property type="entry name" value="TYROSINE--TRNA LIGASE"/>
    <property type="match status" value="1"/>
</dbReference>
<dbReference type="InterPro" id="IPR001412">
    <property type="entry name" value="aa-tRNA-synth_I_CS"/>
</dbReference>
<evidence type="ECO:0000313" key="13">
    <source>
        <dbReference type="Proteomes" id="UP001596996"/>
    </source>
</evidence>
<keyword evidence="7 9" id="KW-0030">Aminoacyl-tRNA synthetase</keyword>
<dbReference type="InterPro" id="IPR024088">
    <property type="entry name" value="Tyr-tRNA-ligase_bac-type"/>
</dbReference>
<dbReference type="Gene3D" id="3.10.290.10">
    <property type="entry name" value="RNA-binding S4 domain"/>
    <property type="match status" value="1"/>
</dbReference>
<evidence type="ECO:0000256" key="3">
    <source>
        <dbReference type="ARBA" id="ARBA00022741"/>
    </source>
</evidence>
<dbReference type="NCBIfam" id="TIGR00234">
    <property type="entry name" value="tyrS"/>
    <property type="match status" value="1"/>
</dbReference>
<comment type="subcellular location">
    <subcellularLocation>
        <location evidence="9">Cytoplasm</location>
    </subcellularLocation>
</comment>
<dbReference type="Proteomes" id="UP001596996">
    <property type="component" value="Unassembled WGS sequence"/>
</dbReference>
<evidence type="ECO:0000256" key="10">
    <source>
        <dbReference type="PROSITE-ProRule" id="PRU00182"/>
    </source>
</evidence>
<evidence type="ECO:0000256" key="8">
    <source>
        <dbReference type="ARBA" id="ARBA00048248"/>
    </source>
</evidence>
<name>A0ABW3I6M9_9PAST</name>
<dbReference type="EC" id="6.1.1.1" evidence="9"/>
<keyword evidence="13" id="KW-1185">Reference proteome</keyword>
<dbReference type="HAMAP" id="MF_02007">
    <property type="entry name" value="Tyr_tRNA_synth_type2"/>
    <property type="match status" value="1"/>
</dbReference>
<dbReference type="Gene3D" id="3.40.50.620">
    <property type="entry name" value="HUPs"/>
    <property type="match status" value="1"/>
</dbReference>
<comment type="subunit">
    <text evidence="9">Homodimer.</text>
</comment>
<dbReference type="InterPro" id="IPR002305">
    <property type="entry name" value="aa-tRNA-synth_Ic"/>
</dbReference>
<feature type="short sequence motif" description="'KMSKS' region" evidence="9">
    <location>
        <begin position="226"/>
        <end position="230"/>
    </location>
</feature>
<dbReference type="SUPFAM" id="SSF55174">
    <property type="entry name" value="Alpha-L RNA-binding motif"/>
    <property type="match status" value="1"/>
</dbReference>
<evidence type="ECO:0000256" key="6">
    <source>
        <dbReference type="ARBA" id="ARBA00022917"/>
    </source>
</evidence>
<evidence type="ECO:0000256" key="4">
    <source>
        <dbReference type="ARBA" id="ARBA00022840"/>
    </source>
</evidence>
<comment type="function">
    <text evidence="9">Catalyzes the attachment of tyrosine to tRNA(Tyr) in a two-step reaction: tyrosine is first activated by ATP to form Tyr-AMP and then transferred to the acceptor end of tRNA(Tyr).</text>
</comment>
<keyword evidence="4 9" id="KW-0067">ATP-binding</keyword>
<feature type="short sequence motif" description="'HIGH' region" evidence="9">
    <location>
        <begin position="42"/>
        <end position="51"/>
    </location>
</feature>
<evidence type="ECO:0000256" key="7">
    <source>
        <dbReference type="ARBA" id="ARBA00023146"/>
    </source>
</evidence>
<dbReference type="SUPFAM" id="SSF52374">
    <property type="entry name" value="Nucleotidylyl transferase"/>
    <property type="match status" value="1"/>
</dbReference>
<keyword evidence="5 10" id="KW-0694">RNA-binding</keyword>
<dbReference type="InterPro" id="IPR036986">
    <property type="entry name" value="S4_RNA-bd_sf"/>
</dbReference>
<comment type="similarity">
    <text evidence="9">Belongs to the class-I aminoacyl-tRNA synthetase family. TyrS type 2 subfamily.</text>
</comment>
<feature type="domain" description="RNA-binding S4" evidence="11">
    <location>
        <begin position="334"/>
        <end position="395"/>
    </location>
</feature>
<dbReference type="Pfam" id="PF01479">
    <property type="entry name" value="S4"/>
    <property type="match status" value="1"/>
</dbReference>
<dbReference type="EMBL" id="JBHTJN010000004">
    <property type="protein sequence ID" value="MFD0965589.1"/>
    <property type="molecule type" value="Genomic_DNA"/>
</dbReference>
<evidence type="ECO:0000256" key="5">
    <source>
        <dbReference type="ARBA" id="ARBA00022884"/>
    </source>
</evidence>
<dbReference type="PRINTS" id="PR01040">
    <property type="entry name" value="TRNASYNTHTYR"/>
</dbReference>
<dbReference type="PROSITE" id="PS50889">
    <property type="entry name" value="S4"/>
    <property type="match status" value="1"/>
</dbReference>
<feature type="binding site" evidence="9">
    <location>
        <position position="229"/>
    </location>
    <ligand>
        <name>ATP</name>
        <dbReference type="ChEBI" id="CHEBI:30616"/>
    </ligand>
</feature>
<organism evidence="12 13">
    <name type="scientific">Seminibacterium arietis</name>
    <dbReference type="NCBI Taxonomy" id="1173502"/>
    <lineage>
        <taxon>Bacteria</taxon>
        <taxon>Pseudomonadati</taxon>
        <taxon>Pseudomonadota</taxon>
        <taxon>Gammaproteobacteria</taxon>
        <taxon>Pasteurellales</taxon>
        <taxon>Pasteurellaceae</taxon>
        <taxon>Seminibacterium</taxon>
    </lineage>
</organism>
<keyword evidence="6 9" id="KW-0648">Protein biosynthesis</keyword>
<keyword evidence="3 9" id="KW-0547">Nucleotide-binding</keyword>
<dbReference type="Gene3D" id="1.10.240.10">
    <property type="entry name" value="Tyrosyl-Transfer RNA Synthetase"/>
    <property type="match status" value="1"/>
</dbReference>
<accession>A0ABW3I6M9</accession>
<dbReference type="InterPro" id="IPR002307">
    <property type="entry name" value="Tyr-tRNA-ligase"/>
</dbReference>
<evidence type="ECO:0000259" key="11">
    <source>
        <dbReference type="SMART" id="SM00363"/>
    </source>
</evidence>
<evidence type="ECO:0000256" key="1">
    <source>
        <dbReference type="ARBA" id="ARBA00022490"/>
    </source>
</evidence>
<reference evidence="13" key="1">
    <citation type="journal article" date="2019" name="Int. J. Syst. Evol. Microbiol.">
        <title>The Global Catalogue of Microorganisms (GCM) 10K type strain sequencing project: providing services to taxonomists for standard genome sequencing and annotation.</title>
        <authorList>
            <consortium name="The Broad Institute Genomics Platform"/>
            <consortium name="The Broad Institute Genome Sequencing Center for Infectious Disease"/>
            <person name="Wu L."/>
            <person name="Ma J."/>
        </authorList>
    </citation>
    <scope>NUCLEOTIDE SEQUENCE [LARGE SCALE GENOMIC DNA]</scope>
    <source>
        <strain evidence="13">CCUG 61707</strain>
    </source>
</reference>
<comment type="caution">
    <text evidence="12">The sequence shown here is derived from an EMBL/GenBank/DDBJ whole genome shotgun (WGS) entry which is preliminary data.</text>
</comment>
<evidence type="ECO:0000256" key="9">
    <source>
        <dbReference type="HAMAP-Rule" id="MF_02007"/>
    </source>
</evidence>
<gene>
    <name evidence="9 12" type="primary">tyrS</name>
    <name evidence="12" type="ORF">ACFQ02_01740</name>
</gene>
<dbReference type="Pfam" id="PF00579">
    <property type="entry name" value="tRNA-synt_1b"/>
    <property type="match status" value="1"/>
</dbReference>
<comment type="catalytic activity">
    <reaction evidence="8 9">
        <text>tRNA(Tyr) + L-tyrosine + ATP = L-tyrosyl-tRNA(Tyr) + AMP + diphosphate + H(+)</text>
        <dbReference type="Rhea" id="RHEA:10220"/>
        <dbReference type="Rhea" id="RHEA-COMP:9706"/>
        <dbReference type="Rhea" id="RHEA-COMP:9707"/>
        <dbReference type="ChEBI" id="CHEBI:15378"/>
        <dbReference type="ChEBI" id="CHEBI:30616"/>
        <dbReference type="ChEBI" id="CHEBI:33019"/>
        <dbReference type="ChEBI" id="CHEBI:58315"/>
        <dbReference type="ChEBI" id="CHEBI:78442"/>
        <dbReference type="ChEBI" id="CHEBI:78536"/>
        <dbReference type="ChEBI" id="CHEBI:456215"/>
        <dbReference type="EC" id="6.1.1.1"/>
    </reaction>
</comment>
<dbReference type="CDD" id="cd00165">
    <property type="entry name" value="S4"/>
    <property type="match status" value="1"/>
</dbReference>